<dbReference type="EMBL" id="QFYS01000006">
    <property type="protein sequence ID" value="RAK64376.1"/>
    <property type="molecule type" value="Genomic_DNA"/>
</dbReference>
<dbReference type="SMART" id="SM01008">
    <property type="entry name" value="Ald_Xan_dh_C"/>
    <property type="match status" value="1"/>
</dbReference>
<proteinExistence type="predicted"/>
<accession>A0A328BEU1</accession>
<evidence type="ECO:0000313" key="2">
    <source>
        <dbReference type="EMBL" id="RAK64376.1"/>
    </source>
</evidence>
<dbReference type="OrthoDB" id="9767994at2"/>
<dbReference type="InterPro" id="IPR006311">
    <property type="entry name" value="TAT_signal"/>
</dbReference>
<dbReference type="RefSeq" id="WP_111276763.1">
    <property type="nucleotide sequence ID" value="NZ_QFYS01000006.1"/>
</dbReference>
<dbReference type="InterPro" id="IPR000674">
    <property type="entry name" value="Ald_Oxase/Xan_DH_a/b"/>
</dbReference>
<gene>
    <name evidence="2" type="ORF">DJ019_14515</name>
</gene>
<dbReference type="PIRSF" id="PIRSF036389">
    <property type="entry name" value="IOR_B"/>
    <property type="match status" value="1"/>
</dbReference>
<dbReference type="InterPro" id="IPR046867">
    <property type="entry name" value="AldOxase/xan_DH_MoCoBD2"/>
</dbReference>
<dbReference type="GO" id="GO:0016491">
    <property type="term" value="F:oxidoreductase activity"/>
    <property type="evidence" value="ECO:0007669"/>
    <property type="project" value="InterPro"/>
</dbReference>
<evidence type="ECO:0000259" key="1">
    <source>
        <dbReference type="SMART" id="SM01008"/>
    </source>
</evidence>
<reference evidence="2 3" key="1">
    <citation type="submission" date="2018-05" db="EMBL/GenBank/DDBJ databases">
        <authorList>
            <person name="Lanie J.A."/>
            <person name="Ng W.-L."/>
            <person name="Kazmierczak K.M."/>
            <person name="Andrzejewski T.M."/>
            <person name="Davidsen T.M."/>
            <person name="Wayne K.J."/>
            <person name="Tettelin H."/>
            <person name="Glass J.I."/>
            <person name="Rusch D."/>
            <person name="Podicherti R."/>
            <person name="Tsui H.-C.T."/>
            <person name="Winkler M.E."/>
        </authorList>
    </citation>
    <scope>NUCLEOTIDE SEQUENCE [LARGE SCALE GENOMIC DNA]</scope>
    <source>
        <strain evidence="2 3">BUT-10</strain>
    </source>
</reference>
<dbReference type="SUPFAM" id="SSF56003">
    <property type="entry name" value="Molybdenum cofactor-binding domain"/>
    <property type="match status" value="2"/>
</dbReference>
<dbReference type="InterPro" id="IPR012368">
    <property type="entry name" value="OxRdtase_Mopterin-bd_su_IorB"/>
</dbReference>
<dbReference type="Pfam" id="PF20256">
    <property type="entry name" value="MoCoBD_2"/>
    <property type="match status" value="2"/>
</dbReference>
<evidence type="ECO:0000313" key="3">
    <source>
        <dbReference type="Proteomes" id="UP000249524"/>
    </source>
</evidence>
<dbReference type="Gene3D" id="3.30.365.10">
    <property type="entry name" value="Aldehyde oxidase/xanthine dehydrogenase, molybdopterin binding domain"/>
    <property type="match status" value="4"/>
</dbReference>
<keyword evidence="3" id="KW-1185">Reference proteome</keyword>
<dbReference type="PANTHER" id="PTHR47495">
    <property type="entry name" value="ALDEHYDE DEHYDROGENASE"/>
    <property type="match status" value="1"/>
</dbReference>
<dbReference type="PROSITE" id="PS51318">
    <property type="entry name" value="TAT"/>
    <property type="match status" value="1"/>
</dbReference>
<protein>
    <submittedName>
        <fullName evidence="2">Xanthine dehydrogenase family protein molybdopterin-binding subunit</fullName>
    </submittedName>
</protein>
<organism evidence="2 3">
    <name type="scientific">Phenylobacterium kunshanense</name>
    <dbReference type="NCBI Taxonomy" id="1445034"/>
    <lineage>
        <taxon>Bacteria</taxon>
        <taxon>Pseudomonadati</taxon>
        <taxon>Pseudomonadota</taxon>
        <taxon>Alphaproteobacteria</taxon>
        <taxon>Caulobacterales</taxon>
        <taxon>Caulobacteraceae</taxon>
        <taxon>Phenylobacterium</taxon>
    </lineage>
</organism>
<dbReference type="InterPro" id="IPR052516">
    <property type="entry name" value="N-heterocyclic_Hydroxylase"/>
</dbReference>
<dbReference type="InterPro" id="IPR008274">
    <property type="entry name" value="AldOxase/xan_DH_MoCoBD1"/>
</dbReference>
<sequence>MTYHDKSPPESGANRREVLVSVGAGGLTLGFAMAGKAHAQDDALRPLNAYVTVAPNGQVTILAKSPDVGQGVKTMLPMLIAEELDVAWEDVRVEMAPNDPKTYGRQFAGGSMATPMHWDELRRVGAVARAMLIQAAATAWNCGPGDCTTTPGHVVHKPSGKKRTYGSLALACASVTPPDPKTVPLKDAKDYRIVGKPQPQYDTAKIVTGQPLFGIDQRRPGMLYATFIKAPVFGAKVASADLEAAKAVKGVKAAFIVEGDPNAFTPGPGQIGQGLMPGVAVVADSWWAARKGRDRLNVKWADHPSAAQSSAGFAAKAKELAAGKGVRQTRNDGDVDAALKGAAKTVEAAYAYPFLSHANLEPQNCTAEFKDGKLEVWAPTQNPEPGRQLCAKTLGLKPEDITVHMVRGGGGFGRRLANDYMVEAAWIAREAKAPVKLVWTREDDMQHDHYRPAGWHFLKGGVDAQGNLIALSDHFVTPSHGEGPAPSAGMSAAEFPARFVPNVRYEVSPMPLGVPTGPLRAPGSNALAFVFQSFIDELAHAAGQDPLAFQLKLLGDKDVVGEPPAAFGAGRMRGVLKAVGEMSGWADRGKLPKGEGMGVGCYYSHLGYFAEVAHVAVSPDGAVKVKKVWVAADVGRQIINPAGALNQVQGSVLDGLSEALHQQITIANGAAEQSNFTDYPLMRISEACPVEVKFLKTDFNPTGLGEPALPPAIPALTNAIFAATGKRVRSLPITPDMLKA</sequence>
<dbReference type="AlphaFoldDB" id="A0A328BEU1"/>
<dbReference type="Gene3D" id="3.90.1170.50">
    <property type="entry name" value="Aldehyde oxidase/xanthine dehydrogenase, a/b hammerhead"/>
    <property type="match status" value="1"/>
</dbReference>
<dbReference type="SUPFAM" id="SSF54665">
    <property type="entry name" value="CO dehydrogenase molybdoprotein N-domain-like"/>
    <property type="match status" value="1"/>
</dbReference>
<feature type="domain" description="Aldehyde oxidase/xanthine dehydrogenase a/b hammerhead" evidence="1">
    <location>
        <begin position="208"/>
        <end position="304"/>
    </location>
</feature>
<dbReference type="InterPro" id="IPR036856">
    <property type="entry name" value="Ald_Oxase/Xan_DH_a/b_sf"/>
</dbReference>
<comment type="caution">
    <text evidence="2">The sequence shown here is derived from an EMBL/GenBank/DDBJ whole genome shotgun (WGS) entry which is preliminary data.</text>
</comment>
<name>A0A328BEU1_9CAUL</name>
<dbReference type="PANTHER" id="PTHR47495:SF2">
    <property type="entry name" value="ALDEHYDE DEHYDROGENASE"/>
    <property type="match status" value="1"/>
</dbReference>
<dbReference type="Proteomes" id="UP000249524">
    <property type="component" value="Unassembled WGS sequence"/>
</dbReference>
<dbReference type="InterPro" id="IPR037165">
    <property type="entry name" value="AldOxase/xan_DH_Mopterin-bd_sf"/>
</dbReference>
<dbReference type="Pfam" id="PF02738">
    <property type="entry name" value="MoCoBD_1"/>
    <property type="match status" value="1"/>
</dbReference>